<gene>
    <name evidence="1" type="primary">g1293</name>
    <name evidence="1" type="ORF">NpPPO83_00001293</name>
</gene>
<reference evidence="1" key="1">
    <citation type="submission" date="2024-09" db="EMBL/GenBank/DDBJ databases">
        <title>Draft Genome Sequences of Neofusicoccum parvum.</title>
        <authorList>
            <person name="Ashida A."/>
            <person name="Camagna M."/>
            <person name="Tanaka A."/>
            <person name="Takemoto D."/>
        </authorList>
    </citation>
    <scope>NUCLEOTIDE SEQUENCE</scope>
    <source>
        <strain evidence="1">PPO83</strain>
    </source>
</reference>
<comment type="caution">
    <text evidence="1">The sequence shown here is derived from an EMBL/GenBank/DDBJ whole genome shotgun (WGS) entry which is preliminary data.</text>
</comment>
<evidence type="ECO:0000313" key="2">
    <source>
        <dbReference type="Proteomes" id="UP001165186"/>
    </source>
</evidence>
<dbReference type="EMBL" id="BSXG01000152">
    <property type="protein sequence ID" value="GME49247.1"/>
    <property type="molecule type" value="Genomic_DNA"/>
</dbReference>
<keyword evidence="2" id="KW-1185">Reference proteome</keyword>
<name>A0ACB5SN52_9PEZI</name>
<evidence type="ECO:0000313" key="1">
    <source>
        <dbReference type="EMBL" id="GME49247.1"/>
    </source>
</evidence>
<protein>
    <submittedName>
        <fullName evidence="1">Uncharacterized protein SETTUDRAFT_38914</fullName>
    </submittedName>
</protein>
<dbReference type="Proteomes" id="UP001165186">
    <property type="component" value="Unassembled WGS sequence"/>
</dbReference>
<proteinExistence type="predicted"/>
<organism evidence="1 2">
    <name type="scientific">Neofusicoccum parvum</name>
    <dbReference type="NCBI Taxonomy" id="310453"/>
    <lineage>
        <taxon>Eukaryota</taxon>
        <taxon>Fungi</taxon>
        <taxon>Dikarya</taxon>
        <taxon>Ascomycota</taxon>
        <taxon>Pezizomycotina</taxon>
        <taxon>Dothideomycetes</taxon>
        <taxon>Dothideomycetes incertae sedis</taxon>
        <taxon>Botryosphaeriales</taxon>
        <taxon>Botryosphaeriaceae</taxon>
        <taxon>Neofusicoccum</taxon>
    </lineage>
</organism>
<accession>A0ACB5SN52</accession>
<sequence length="176" mass="19513">MDDSHQSPARNSEDECMKIGRGFSCGCLSALLACLGKLEATPLDASSNVELASCCVLHIRSAFSTCERLIMCDYKHESLSILIVLAILQKVDDYFYRFSTDNFMSSPDCPNADRWTTYIGASTLIGRKDMMRAIMILAALRSIDQSETGMETCSSRPMATLGEYINHLQGNFEARI</sequence>